<gene>
    <name evidence="1" type="ORF">ACFQ4B_05740</name>
</gene>
<proteinExistence type="predicted"/>
<protein>
    <submittedName>
        <fullName evidence="1">Uncharacterized protein</fullName>
    </submittedName>
</protein>
<name>A0ABW3UIL6_9BACL</name>
<dbReference type="Proteomes" id="UP001597180">
    <property type="component" value="Unassembled WGS sequence"/>
</dbReference>
<sequence>MTLSEFIKQKIDELKETGLYKDIELLSAVDVEMNRNCVREAFITKDSDLNKQCTEVTDFGKLSEGYKLGSKVIIDVLKKRKKTYDTIRYHVIYT</sequence>
<keyword evidence="2" id="KW-1185">Reference proteome</keyword>
<evidence type="ECO:0000313" key="1">
    <source>
        <dbReference type="EMBL" id="MFD1219611.1"/>
    </source>
</evidence>
<reference evidence="2" key="1">
    <citation type="journal article" date="2019" name="Int. J. Syst. Evol. Microbiol.">
        <title>The Global Catalogue of Microorganisms (GCM) 10K type strain sequencing project: providing services to taxonomists for standard genome sequencing and annotation.</title>
        <authorList>
            <consortium name="The Broad Institute Genomics Platform"/>
            <consortium name="The Broad Institute Genome Sequencing Center for Infectious Disease"/>
            <person name="Wu L."/>
            <person name="Ma J."/>
        </authorList>
    </citation>
    <scope>NUCLEOTIDE SEQUENCE [LARGE SCALE GENOMIC DNA]</scope>
    <source>
        <strain evidence="2">CCUG 53270</strain>
    </source>
</reference>
<comment type="caution">
    <text evidence="1">The sequence shown here is derived from an EMBL/GenBank/DDBJ whole genome shotgun (WGS) entry which is preliminary data.</text>
</comment>
<accession>A0ABW3UIL6</accession>
<dbReference type="EMBL" id="JBHTLU010000012">
    <property type="protein sequence ID" value="MFD1219611.1"/>
    <property type="molecule type" value="Genomic_DNA"/>
</dbReference>
<evidence type="ECO:0000313" key="2">
    <source>
        <dbReference type="Proteomes" id="UP001597180"/>
    </source>
</evidence>
<organism evidence="1 2">
    <name type="scientific">Paenibacillus vulneris</name>
    <dbReference type="NCBI Taxonomy" id="1133364"/>
    <lineage>
        <taxon>Bacteria</taxon>
        <taxon>Bacillati</taxon>
        <taxon>Bacillota</taxon>
        <taxon>Bacilli</taxon>
        <taxon>Bacillales</taxon>
        <taxon>Paenibacillaceae</taxon>
        <taxon>Paenibacillus</taxon>
    </lineage>
</organism>
<dbReference type="RefSeq" id="WP_345594929.1">
    <property type="nucleotide sequence ID" value="NZ_BAABJG010000055.1"/>
</dbReference>